<dbReference type="GO" id="GO:0009733">
    <property type="term" value="P:response to auxin"/>
    <property type="evidence" value="ECO:0007669"/>
    <property type="project" value="InterPro"/>
</dbReference>
<evidence type="ECO:0000313" key="3">
    <source>
        <dbReference type="EnsemblPlants" id="KRH19910"/>
    </source>
</evidence>
<dbReference type="InterPro" id="IPR003676">
    <property type="entry name" value="SAUR_fam"/>
</dbReference>
<dbReference type="Gramene" id="KRH19910">
    <property type="protein sequence ID" value="KRH19910"/>
    <property type="gene ID" value="GLYMA_13G143000"/>
</dbReference>
<dbReference type="AlphaFoldDB" id="A0A0R0GNN8"/>
<organism evidence="2">
    <name type="scientific">Glycine max</name>
    <name type="common">Soybean</name>
    <name type="synonym">Glycine hispida</name>
    <dbReference type="NCBI Taxonomy" id="3847"/>
    <lineage>
        <taxon>Eukaryota</taxon>
        <taxon>Viridiplantae</taxon>
        <taxon>Streptophyta</taxon>
        <taxon>Embryophyta</taxon>
        <taxon>Tracheophyta</taxon>
        <taxon>Spermatophyta</taxon>
        <taxon>Magnoliopsida</taxon>
        <taxon>eudicotyledons</taxon>
        <taxon>Gunneridae</taxon>
        <taxon>Pentapetalae</taxon>
        <taxon>rosids</taxon>
        <taxon>fabids</taxon>
        <taxon>Fabales</taxon>
        <taxon>Fabaceae</taxon>
        <taxon>Papilionoideae</taxon>
        <taxon>50 kb inversion clade</taxon>
        <taxon>NPAAA clade</taxon>
        <taxon>indigoferoid/millettioid clade</taxon>
        <taxon>Phaseoleae</taxon>
        <taxon>Glycine</taxon>
        <taxon>Glycine subgen. Soja</taxon>
    </lineage>
</organism>
<evidence type="ECO:0000313" key="4">
    <source>
        <dbReference type="Proteomes" id="UP000008827"/>
    </source>
</evidence>
<comment type="similarity">
    <text evidence="1">Belongs to the ARG7 family.</text>
</comment>
<dbReference type="OMA" id="FVIELHH"/>
<dbReference type="Pfam" id="PF02519">
    <property type="entry name" value="Auxin_inducible"/>
    <property type="match status" value="1"/>
</dbReference>
<gene>
    <name evidence="2" type="ORF">GLYMA_13G143000</name>
</gene>
<reference evidence="3" key="2">
    <citation type="submission" date="2018-02" db="UniProtKB">
        <authorList>
            <consortium name="EnsemblPlants"/>
        </authorList>
    </citation>
    <scope>IDENTIFICATION</scope>
    <source>
        <strain evidence="3">Williams 82</strain>
    </source>
</reference>
<proteinExistence type="inferred from homology"/>
<accession>A0A0R0GNN8</accession>
<dbReference type="Proteomes" id="UP000008827">
    <property type="component" value="Chromosome 13"/>
</dbReference>
<dbReference type="EMBL" id="CM000846">
    <property type="protein sequence ID" value="KRH19910.1"/>
    <property type="molecule type" value="Genomic_DNA"/>
</dbReference>
<dbReference type="EnsemblPlants" id="KRH19910">
    <property type="protein sequence ID" value="KRH19910"/>
    <property type="gene ID" value="GLYMA_13G143000"/>
</dbReference>
<dbReference type="PANTHER" id="PTHR31374:SF188">
    <property type="entry name" value="SAUR-LIKE AUXIN-RESPONSIVE FAMILY PROTEIN"/>
    <property type="match status" value="1"/>
</dbReference>
<keyword evidence="4" id="KW-1185">Reference proteome</keyword>
<name>A0A0R0GNN8_SOYBN</name>
<evidence type="ECO:0000313" key="2">
    <source>
        <dbReference type="EMBL" id="KRH19910.1"/>
    </source>
</evidence>
<sequence length="154" mass="17238">MKKIEELHNNRRDSMQMKILKSFIAKVHDGLAVVFAPIKRSFTLTSNDDSATTEVPGDVLEGHFVVLANKGEETKRFIVELHYLDDPAFLGLLERAREEYGFRQKGVLVIPCHPQELEKILEQPRDHESVGGDGGKLTDSIQDISECSVISCSS</sequence>
<dbReference type="FunCoup" id="A0A0R0GNN8">
    <property type="interactions" value="426"/>
</dbReference>
<protein>
    <submittedName>
        <fullName evidence="2 3">Uncharacterized protein</fullName>
    </submittedName>
</protein>
<dbReference type="PANTHER" id="PTHR31374">
    <property type="entry name" value="AUXIN-INDUCED PROTEIN-LIKE-RELATED"/>
    <property type="match status" value="1"/>
</dbReference>
<reference evidence="2 3" key="1">
    <citation type="journal article" date="2010" name="Nature">
        <title>Genome sequence of the palaeopolyploid soybean.</title>
        <authorList>
            <person name="Schmutz J."/>
            <person name="Cannon S.B."/>
            <person name="Schlueter J."/>
            <person name="Ma J."/>
            <person name="Mitros T."/>
            <person name="Nelson W."/>
            <person name="Hyten D.L."/>
            <person name="Song Q."/>
            <person name="Thelen J.J."/>
            <person name="Cheng J."/>
            <person name="Xu D."/>
            <person name="Hellsten U."/>
            <person name="May G.D."/>
            <person name="Yu Y."/>
            <person name="Sakurai T."/>
            <person name="Umezawa T."/>
            <person name="Bhattacharyya M.K."/>
            <person name="Sandhu D."/>
            <person name="Valliyodan B."/>
            <person name="Lindquist E."/>
            <person name="Peto M."/>
            <person name="Grant D."/>
            <person name="Shu S."/>
            <person name="Goodstein D."/>
            <person name="Barry K."/>
            <person name="Futrell-Griggs M."/>
            <person name="Abernathy B."/>
            <person name="Du J."/>
            <person name="Tian Z."/>
            <person name="Zhu L."/>
            <person name="Gill N."/>
            <person name="Joshi T."/>
            <person name="Libault M."/>
            <person name="Sethuraman A."/>
            <person name="Zhang X.-C."/>
            <person name="Shinozaki K."/>
            <person name="Nguyen H.T."/>
            <person name="Wing R.A."/>
            <person name="Cregan P."/>
            <person name="Specht J."/>
            <person name="Grimwood J."/>
            <person name="Rokhsar D."/>
            <person name="Stacey G."/>
            <person name="Shoemaker R.C."/>
            <person name="Jackson S.A."/>
        </authorList>
    </citation>
    <scope>NUCLEOTIDE SEQUENCE</scope>
    <source>
        <strain evidence="3">cv. Williams 82</strain>
        <tissue evidence="2">Callus</tissue>
    </source>
</reference>
<dbReference type="InParanoid" id="A0A0R0GNN8"/>
<reference evidence="2" key="3">
    <citation type="submission" date="2018-07" db="EMBL/GenBank/DDBJ databases">
        <title>WGS assembly of Glycine max.</title>
        <authorList>
            <person name="Schmutz J."/>
            <person name="Cannon S."/>
            <person name="Schlueter J."/>
            <person name="Ma J."/>
            <person name="Mitros T."/>
            <person name="Nelson W."/>
            <person name="Hyten D."/>
            <person name="Song Q."/>
            <person name="Thelen J."/>
            <person name="Cheng J."/>
            <person name="Xu D."/>
            <person name="Hellsten U."/>
            <person name="May G."/>
            <person name="Yu Y."/>
            <person name="Sakurai T."/>
            <person name="Umezawa T."/>
            <person name="Bhattacharyya M."/>
            <person name="Sandhu D."/>
            <person name="Valliyodan B."/>
            <person name="Lindquist E."/>
            <person name="Peto M."/>
            <person name="Grant D."/>
            <person name="Shu S."/>
            <person name="Goodstein D."/>
            <person name="Barry K."/>
            <person name="Futrell-Griggs M."/>
            <person name="Abernathy B."/>
            <person name="Du J."/>
            <person name="Tian Z."/>
            <person name="Zhu L."/>
            <person name="Gill N."/>
            <person name="Joshi T."/>
            <person name="Libault M."/>
            <person name="Sethuraman A."/>
            <person name="Zhang X."/>
            <person name="Shinozaki K."/>
            <person name="Nguyen H."/>
            <person name="Wing R."/>
            <person name="Cregan P."/>
            <person name="Specht J."/>
            <person name="Grimwood J."/>
            <person name="Rokhsar D."/>
            <person name="Stacey G."/>
            <person name="Shoemaker R."/>
            <person name="Jackson S."/>
        </authorList>
    </citation>
    <scope>NUCLEOTIDE SEQUENCE</scope>
    <source>
        <tissue evidence="2">Callus</tissue>
    </source>
</reference>
<evidence type="ECO:0000256" key="1">
    <source>
        <dbReference type="ARBA" id="ARBA00006974"/>
    </source>
</evidence>